<feature type="region of interest" description="Disordered" evidence="4">
    <location>
        <begin position="194"/>
        <end position="214"/>
    </location>
</feature>
<dbReference type="EMBL" id="BAAARJ010000031">
    <property type="protein sequence ID" value="GAA2637942.1"/>
    <property type="molecule type" value="Genomic_DNA"/>
</dbReference>
<accession>A0ABP6DEK9</accession>
<dbReference type="Gene3D" id="1.10.10.10">
    <property type="entry name" value="Winged helix-like DNA-binding domain superfamily/Winged helix DNA-binding domain"/>
    <property type="match status" value="1"/>
</dbReference>
<reference evidence="7" key="1">
    <citation type="journal article" date="2019" name="Int. J. Syst. Evol. Microbiol.">
        <title>The Global Catalogue of Microorganisms (GCM) 10K type strain sequencing project: providing services to taxonomists for standard genome sequencing and annotation.</title>
        <authorList>
            <consortium name="The Broad Institute Genomics Platform"/>
            <consortium name="The Broad Institute Genome Sequencing Center for Infectious Disease"/>
            <person name="Wu L."/>
            <person name="Ma J."/>
        </authorList>
    </citation>
    <scope>NUCLEOTIDE SEQUENCE [LARGE SCALE GENOMIC DNA]</scope>
    <source>
        <strain evidence="7">JCM 16373</strain>
    </source>
</reference>
<dbReference type="InterPro" id="IPR052362">
    <property type="entry name" value="HTH-GbsR_regulator"/>
</dbReference>
<keyword evidence="7" id="KW-1185">Reference proteome</keyword>
<feature type="domain" description="HTH marR-type" evidence="5">
    <location>
        <begin position="68"/>
        <end position="128"/>
    </location>
</feature>
<evidence type="ECO:0000259" key="5">
    <source>
        <dbReference type="Pfam" id="PF12802"/>
    </source>
</evidence>
<dbReference type="InterPro" id="IPR036390">
    <property type="entry name" value="WH_DNA-bd_sf"/>
</dbReference>
<dbReference type="PANTHER" id="PTHR38465:SF2">
    <property type="entry name" value="HTH-TYPE TRANSCRIPTIONAL REGULATOR MMPR5"/>
    <property type="match status" value="1"/>
</dbReference>
<dbReference type="PANTHER" id="PTHR38465">
    <property type="entry name" value="HTH-TYPE TRANSCRIPTIONAL REGULATOR MJ1563-RELATED"/>
    <property type="match status" value="1"/>
</dbReference>
<name>A0ABP6DEK9_9ACTN</name>
<evidence type="ECO:0000256" key="3">
    <source>
        <dbReference type="ARBA" id="ARBA00023163"/>
    </source>
</evidence>
<evidence type="ECO:0000313" key="7">
    <source>
        <dbReference type="Proteomes" id="UP001501447"/>
    </source>
</evidence>
<evidence type="ECO:0000313" key="6">
    <source>
        <dbReference type="EMBL" id="GAA2637942.1"/>
    </source>
</evidence>
<evidence type="ECO:0000256" key="1">
    <source>
        <dbReference type="ARBA" id="ARBA00023015"/>
    </source>
</evidence>
<keyword evidence="1" id="KW-0805">Transcription regulation</keyword>
<feature type="compositionally biased region" description="Pro residues" evidence="4">
    <location>
        <begin position="203"/>
        <end position="214"/>
    </location>
</feature>
<dbReference type="SUPFAM" id="SSF46785">
    <property type="entry name" value="Winged helix' DNA-binding domain"/>
    <property type="match status" value="1"/>
</dbReference>
<gene>
    <name evidence="6" type="ORF">GCM10009863_63380</name>
</gene>
<dbReference type="InterPro" id="IPR000835">
    <property type="entry name" value="HTH_MarR-typ"/>
</dbReference>
<sequence>MAEQRTETSASDGTRAADGTRTADGTRAADGTGPDVPGEPDEEETRRHYDENVSPFVERFAADLTEAGMQRMASRVFACLLASEEGALTSAELSERLQASPAAISGAVRYLAQVNMISRQRDRGSRRERYLLHHDVWYSTLLNRDNLLTRWQTTLRTGARTLGKDTPGGRRVNESAEFLSFLQSELEALLKRWHESRDAAPGRPAPAPERGPRS</sequence>
<comment type="caution">
    <text evidence="6">The sequence shown here is derived from an EMBL/GenBank/DDBJ whole genome shotgun (WGS) entry which is preliminary data.</text>
</comment>
<evidence type="ECO:0000256" key="4">
    <source>
        <dbReference type="SAM" id="MobiDB-lite"/>
    </source>
</evidence>
<evidence type="ECO:0000256" key="2">
    <source>
        <dbReference type="ARBA" id="ARBA00023125"/>
    </source>
</evidence>
<dbReference type="Pfam" id="PF12802">
    <property type="entry name" value="MarR_2"/>
    <property type="match status" value="1"/>
</dbReference>
<organism evidence="6 7">
    <name type="scientific">Streptomyces axinellae</name>
    <dbReference type="NCBI Taxonomy" id="552788"/>
    <lineage>
        <taxon>Bacteria</taxon>
        <taxon>Bacillati</taxon>
        <taxon>Actinomycetota</taxon>
        <taxon>Actinomycetes</taxon>
        <taxon>Kitasatosporales</taxon>
        <taxon>Streptomycetaceae</taxon>
        <taxon>Streptomyces</taxon>
    </lineage>
</organism>
<proteinExistence type="predicted"/>
<keyword evidence="3" id="KW-0804">Transcription</keyword>
<dbReference type="Proteomes" id="UP001501447">
    <property type="component" value="Unassembled WGS sequence"/>
</dbReference>
<protein>
    <recommendedName>
        <fullName evidence="5">HTH marR-type domain-containing protein</fullName>
    </recommendedName>
</protein>
<dbReference type="InterPro" id="IPR036388">
    <property type="entry name" value="WH-like_DNA-bd_sf"/>
</dbReference>
<feature type="region of interest" description="Disordered" evidence="4">
    <location>
        <begin position="1"/>
        <end position="51"/>
    </location>
</feature>
<keyword evidence="2" id="KW-0238">DNA-binding</keyword>